<keyword evidence="3" id="KW-1185">Reference proteome</keyword>
<reference evidence="2 3" key="1">
    <citation type="journal article" date="2019" name="Anaerobe">
        <title>Detection of Robinsoniella peoriensis in multiple bone samples of a trauma patient.</title>
        <authorList>
            <person name="Schrottner P."/>
            <person name="Hartwich K."/>
            <person name="Bunk B."/>
            <person name="Schober I."/>
            <person name="Helbig S."/>
            <person name="Rudolph W.W."/>
            <person name="Gunzer F."/>
        </authorList>
    </citation>
    <scope>NUCLEOTIDE SEQUENCE [LARGE SCALE GENOMIC DNA]</scope>
    <source>
        <strain evidence="2 3">DSM 106044</strain>
    </source>
</reference>
<dbReference type="SUPFAM" id="SSF51726">
    <property type="entry name" value="UROD/MetE-like"/>
    <property type="match status" value="1"/>
</dbReference>
<dbReference type="InterPro" id="IPR038071">
    <property type="entry name" value="UROD/MetE-like_sf"/>
</dbReference>
<accession>A0A4U8Q0Z9</accession>
<dbReference type="PANTHER" id="PTHR47099:SF1">
    <property type="entry name" value="METHYLCOBAMIDE:COM METHYLTRANSFERASE MTBA"/>
    <property type="match status" value="1"/>
</dbReference>
<evidence type="ECO:0000313" key="3">
    <source>
        <dbReference type="Proteomes" id="UP000306509"/>
    </source>
</evidence>
<dbReference type="InterPro" id="IPR000257">
    <property type="entry name" value="Uroporphyrinogen_deCOase"/>
</dbReference>
<sequence length="380" mass="43099">MKKEYMSSRQRVTNAIEHKPVDRMPIDLGVHFSTGISAYAYYELRKYLGLSADKIEMIDCGQGLARVDQDILDRFHIDTMLLNPPWEKTRKWNPRGAYEFLVPDNFNPVKQTDGGYRMNSPQGKMYMPAGGYFFDGICPDFYGFSSEEDKWELFGRRAEEIYKETDKFTMVMGYGAFFHGLEFACEMLLDPESCKYQNKTQLGKNIAKFDRMNQRFGKYIQAIEVNSDLGMQNAPMCSPDSYEECCLPYLKAFCRHVHENSDIKIFLHSCGSIDALLPDIIEAGVDIVNPVQISADHMEPGHLKEAYGDSICFWGGGCDTQSVLWQGTPEEVSAHVKKNIEIFARGSGFVFNQVHNIMGNVPPANIAAMLDTAYLCAIED</sequence>
<dbReference type="PANTHER" id="PTHR47099">
    <property type="entry name" value="METHYLCOBAMIDE:COM METHYLTRANSFERASE MTBA"/>
    <property type="match status" value="1"/>
</dbReference>
<proteinExistence type="predicted"/>
<dbReference type="EMBL" id="QGQD01000097">
    <property type="protein sequence ID" value="TLC98364.1"/>
    <property type="molecule type" value="Genomic_DNA"/>
</dbReference>
<dbReference type="GO" id="GO:0008168">
    <property type="term" value="F:methyltransferase activity"/>
    <property type="evidence" value="ECO:0007669"/>
    <property type="project" value="UniProtKB-KW"/>
</dbReference>
<keyword evidence="2" id="KW-0808">Transferase</keyword>
<gene>
    <name evidence="2" type="ORF">DSM106044_04880</name>
</gene>
<comment type="caution">
    <text evidence="2">The sequence shown here is derived from an EMBL/GenBank/DDBJ whole genome shotgun (WGS) entry which is preliminary data.</text>
</comment>
<dbReference type="InterPro" id="IPR052024">
    <property type="entry name" value="Methanogen_methyltrans"/>
</dbReference>
<evidence type="ECO:0000259" key="1">
    <source>
        <dbReference type="Pfam" id="PF01208"/>
    </source>
</evidence>
<feature type="domain" description="Uroporphyrinogen decarboxylase (URO-D)" evidence="1">
    <location>
        <begin position="233"/>
        <end position="373"/>
    </location>
</feature>
<dbReference type="STRING" id="180332.GCA_000797495_03456"/>
<organism evidence="2 3">
    <name type="scientific">Robinsoniella peoriensis</name>
    <dbReference type="NCBI Taxonomy" id="180332"/>
    <lineage>
        <taxon>Bacteria</taxon>
        <taxon>Bacillati</taxon>
        <taxon>Bacillota</taxon>
        <taxon>Clostridia</taxon>
        <taxon>Lachnospirales</taxon>
        <taxon>Lachnospiraceae</taxon>
        <taxon>Robinsoniella</taxon>
    </lineage>
</organism>
<dbReference type="Pfam" id="PF01208">
    <property type="entry name" value="URO-D"/>
    <property type="match status" value="1"/>
</dbReference>
<dbReference type="RefSeq" id="WP_044295752.1">
    <property type="nucleotide sequence ID" value="NZ_JBHTNY010000034.1"/>
</dbReference>
<evidence type="ECO:0000313" key="2">
    <source>
        <dbReference type="EMBL" id="TLC98364.1"/>
    </source>
</evidence>
<protein>
    <submittedName>
        <fullName evidence="2">Methylcobalamin:coenzyme M methyltransferase</fullName>
    </submittedName>
</protein>
<dbReference type="AlphaFoldDB" id="A0A4U8Q0Z9"/>
<dbReference type="GO" id="GO:0004853">
    <property type="term" value="F:uroporphyrinogen decarboxylase activity"/>
    <property type="evidence" value="ECO:0007669"/>
    <property type="project" value="InterPro"/>
</dbReference>
<dbReference type="Proteomes" id="UP000306509">
    <property type="component" value="Unassembled WGS sequence"/>
</dbReference>
<name>A0A4U8Q0Z9_9FIRM</name>
<dbReference type="Gene3D" id="3.20.20.210">
    <property type="match status" value="1"/>
</dbReference>
<dbReference type="GO" id="GO:0032259">
    <property type="term" value="P:methylation"/>
    <property type="evidence" value="ECO:0007669"/>
    <property type="project" value="UniProtKB-KW"/>
</dbReference>
<dbReference type="GO" id="GO:0006779">
    <property type="term" value="P:porphyrin-containing compound biosynthetic process"/>
    <property type="evidence" value="ECO:0007669"/>
    <property type="project" value="InterPro"/>
</dbReference>
<keyword evidence="2" id="KW-0489">Methyltransferase</keyword>